<reference evidence="4" key="1">
    <citation type="submission" date="2016-06" db="UniProtKB">
        <authorList>
            <consortium name="WormBaseParasite"/>
        </authorList>
    </citation>
    <scope>IDENTIFICATION</scope>
</reference>
<proteinExistence type="predicted"/>
<evidence type="ECO:0000256" key="1">
    <source>
        <dbReference type="SAM" id="Coils"/>
    </source>
</evidence>
<organism evidence="4">
    <name type="scientific">Schistosoma curassoni</name>
    <dbReference type="NCBI Taxonomy" id="6186"/>
    <lineage>
        <taxon>Eukaryota</taxon>
        <taxon>Metazoa</taxon>
        <taxon>Spiralia</taxon>
        <taxon>Lophotrochozoa</taxon>
        <taxon>Platyhelminthes</taxon>
        <taxon>Trematoda</taxon>
        <taxon>Digenea</taxon>
        <taxon>Strigeidida</taxon>
        <taxon>Schistosomatoidea</taxon>
        <taxon>Schistosomatidae</taxon>
        <taxon>Schistosoma</taxon>
    </lineage>
</organism>
<evidence type="ECO:0000313" key="3">
    <source>
        <dbReference type="Proteomes" id="UP000279833"/>
    </source>
</evidence>
<keyword evidence="1" id="KW-0175">Coiled coil</keyword>
<name>A0A183JKH1_9TREM</name>
<sequence>MKLKNYHKIYYTKCLIEFLIKLNQNSNEKFWDHYKEYEMIIIDLSDQNVNQTFYDDDDHHDDDHYNNNIDEINDGDNDDDVNVLLLLIQRLQELRFDLPWNEMNYDKLKGIFVIASKDDIIYNQLIQYISWDCVINFNEITNDLQHMNIEFKSITNHIDFDSKSILKRFLYNYDFLLNNNNDKNHFILYELFIEAYLLIYHYLNENINDIHRQQTLFNNQYSFNYIIQTINVWYYLQYDRNEQYNNPFNDTNLLYNSMKNNYDLLENQIIQANSILELMRKDLSNYQEIYLPEAKLNYTNTNEHLQYLENEILHKENELMNMKKPMDHVKKLAENEFHKV</sequence>
<gene>
    <name evidence="2" type="ORF">SCUD_LOCUS3201</name>
</gene>
<accession>A0A183JKH1</accession>
<feature type="coiled-coil region" evidence="1">
    <location>
        <begin position="255"/>
        <end position="282"/>
    </location>
</feature>
<dbReference type="STRING" id="6186.A0A183JKH1"/>
<dbReference type="AlphaFoldDB" id="A0A183JKH1"/>
<dbReference type="Proteomes" id="UP000279833">
    <property type="component" value="Unassembled WGS sequence"/>
</dbReference>
<evidence type="ECO:0000313" key="4">
    <source>
        <dbReference type="WBParaSite" id="SCUD_0000320101-mRNA-1"/>
    </source>
</evidence>
<reference evidence="2 3" key="2">
    <citation type="submission" date="2018-11" db="EMBL/GenBank/DDBJ databases">
        <authorList>
            <consortium name="Pathogen Informatics"/>
        </authorList>
    </citation>
    <scope>NUCLEOTIDE SEQUENCE [LARGE SCALE GENOMIC DNA]</scope>
    <source>
        <strain evidence="2">Dakar</strain>
        <strain evidence="3">Dakar, Senegal</strain>
    </source>
</reference>
<keyword evidence="3" id="KW-1185">Reference proteome</keyword>
<evidence type="ECO:0000313" key="2">
    <source>
        <dbReference type="EMBL" id="VDO80108.1"/>
    </source>
</evidence>
<protein>
    <submittedName>
        <fullName evidence="4">Mediator of RNA polymerase II transcription subunit 7</fullName>
    </submittedName>
</protein>
<dbReference type="WBParaSite" id="SCUD_0000320101-mRNA-1">
    <property type="protein sequence ID" value="SCUD_0000320101-mRNA-1"/>
    <property type="gene ID" value="SCUD_0000320101"/>
</dbReference>
<dbReference type="EMBL" id="UZAK01003520">
    <property type="protein sequence ID" value="VDO80108.1"/>
    <property type="molecule type" value="Genomic_DNA"/>
</dbReference>